<dbReference type="EMBL" id="KN824308">
    <property type="protein sequence ID" value="KIM26149.1"/>
    <property type="molecule type" value="Genomic_DNA"/>
</dbReference>
<keyword evidence="12" id="KW-1185">Reference proteome</keyword>
<proteinExistence type="inferred from homology"/>
<dbReference type="GO" id="GO:0017056">
    <property type="term" value="F:structural constituent of nuclear pore"/>
    <property type="evidence" value="ECO:0007669"/>
    <property type="project" value="InterPro"/>
</dbReference>
<organism evidence="11 12">
    <name type="scientific">Serendipita vermifera MAFF 305830</name>
    <dbReference type="NCBI Taxonomy" id="933852"/>
    <lineage>
        <taxon>Eukaryota</taxon>
        <taxon>Fungi</taxon>
        <taxon>Dikarya</taxon>
        <taxon>Basidiomycota</taxon>
        <taxon>Agaricomycotina</taxon>
        <taxon>Agaricomycetes</taxon>
        <taxon>Sebacinales</taxon>
        <taxon>Serendipitaceae</taxon>
        <taxon>Serendipita</taxon>
    </lineage>
</organism>
<evidence type="ECO:0000313" key="11">
    <source>
        <dbReference type="EMBL" id="KIM26149.1"/>
    </source>
</evidence>
<dbReference type="InterPro" id="IPR037665">
    <property type="entry name" value="Nucleoporin_S59-like"/>
</dbReference>
<feature type="non-terminal residue" evidence="11">
    <location>
        <position position="1"/>
    </location>
</feature>
<name>A0A0C3B1U4_SERVB</name>
<dbReference type="Gene3D" id="3.30.1610.10">
    <property type="entry name" value="Peptidase S59, nucleoporin"/>
    <property type="match status" value="1"/>
</dbReference>
<evidence type="ECO:0000256" key="9">
    <source>
        <dbReference type="ARBA" id="ARBA00023242"/>
    </source>
</evidence>
<dbReference type="Proteomes" id="UP000054097">
    <property type="component" value="Unassembled WGS sequence"/>
</dbReference>
<evidence type="ECO:0000256" key="8">
    <source>
        <dbReference type="ARBA" id="ARBA00023132"/>
    </source>
</evidence>
<dbReference type="InterPro" id="IPR007230">
    <property type="entry name" value="Nup98_auto-Pept-S59_dom"/>
</dbReference>
<dbReference type="GO" id="GO:0003723">
    <property type="term" value="F:RNA binding"/>
    <property type="evidence" value="ECO:0007669"/>
    <property type="project" value="TreeGrafter"/>
</dbReference>
<keyword evidence="9" id="KW-0539">Nucleus</keyword>
<dbReference type="GO" id="GO:0044614">
    <property type="term" value="C:nuclear pore cytoplasmic filaments"/>
    <property type="evidence" value="ECO:0007669"/>
    <property type="project" value="TreeGrafter"/>
</dbReference>
<evidence type="ECO:0000259" key="10">
    <source>
        <dbReference type="PROSITE" id="PS51434"/>
    </source>
</evidence>
<dbReference type="AlphaFoldDB" id="A0A0C3B1U4"/>
<keyword evidence="6" id="KW-0653">Protein transport</keyword>
<dbReference type="GO" id="GO:0006606">
    <property type="term" value="P:protein import into nucleus"/>
    <property type="evidence" value="ECO:0007669"/>
    <property type="project" value="TreeGrafter"/>
</dbReference>
<comment type="subcellular location">
    <subcellularLocation>
        <location evidence="1">Nucleus</location>
        <location evidence="1">Nuclear pore complex</location>
    </subcellularLocation>
</comment>
<evidence type="ECO:0000256" key="7">
    <source>
        <dbReference type="ARBA" id="ARBA00023010"/>
    </source>
</evidence>
<dbReference type="GO" id="GO:0008139">
    <property type="term" value="F:nuclear localization sequence binding"/>
    <property type="evidence" value="ECO:0007669"/>
    <property type="project" value="TreeGrafter"/>
</dbReference>
<gene>
    <name evidence="11" type="ORF">M408DRAFT_58966</name>
</gene>
<dbReference type="GO" id="GO:0051028">
    <property type="term" value="P:mRNA transport"/>
    <property type="evidence" value="ECO:0007669"/>
    <property type="project" value="UniProtKB-KW"/>
</dbReference>
<evidence type="ECO:0000256" key="6">
    <source>
        <dbReference type="ARBA" id="ARBA00022927"/>
    </source>
</evidence>
<accession>A0A0C3B1U4</accession>
<dbReference type="GO" id="GO:0000973">
    <property type="term" value="P:post-transcriptional tethering of RNA polymerase II gene DNA at nuclear periphery"/>
    <property type="evidence" value="ECO:0007669"/>
    <property type="project" value="TreeGrafter"/>
</dbReference>
<feature type="domain" description="Peptidase S59" evidence="10">
    <location>
        <begin position="1"/>
        <end position="141"/>
    </location>
</feature>
<evidence type="ECO:0000256" key="4">
    <source>
        <dbReference type="ARBA" id="ARBA00022737"/>
    </source>
</evidence>
<evidence type="ECO:0000256" key="5">
    <source>
        <dbReference type="ARBA" id="ARBA00022816"/>
    </source>
</evidence>
<evidence type="ECO:0000256" key="3">
    <source>
        <dbReference type="ARBA" id="ARBA00022448"/>
    </source>
</evidence>
<sequence>DYWISPTEAVLGATAFKDLEAVLGFKCGRVGYGQVEFLDPVNLTTVGAVKEIPGKFILFDERECTVYPDENEKPPVGQGLNVRARITLENCWATDRATREPIKTEDHPKHAAHVRKLKNMPNTTFDGFDIETGQWSFIVEH</sequence>
<dbReference type="PANTHER" id="PTHR23198">
    <property type="entry name" value="NUCLEOPORIN"/>
    <property type="match status" value="1"/>
</dbReference>
<dbReference type="GO" id="GO:0034398">
    <property type="term" value="P:telomere tethering at nuclear periphery"/>
    <property type="evidence" value="ECO:0007669"/>
    <property type="project" value="TreeGrafter"/>
</dbReference>
<comment type="similarity">
    <text evidence="2">Belongs to the nucleoporin GLFG family.</text>
</comment>
<evidence type="ECO:0000313" key="12">
    <source>
        <dbReference type="Proteomes" id="UP000054097"/>
    </source>
</evidence>
<dbReference type="InterPro" id="IPR036903">
    <property type="entry name" value="Nup98_auto-Pept-S59_dom_sf"/>
</dbReference>
<dbReference type="PANTHER" id="PTHR23198:SF6">
    <property type="entry name" value="NUCLEAR PORE COMPLEX PROTEIN NUP98-NUP96"/>
    <property type="match status" value="1"/>
</dbReference>
<evidence type="ECO:0000256" key="1">
    <source>
        <dbReference type="ARBA" id="ARBA00004567"/>
    </source>
</evidence>
<dbReference type="GO" id="GO:0006405">
    <property type="term" value="P:RNA export from nucleus"/>
    <property type="evidence" value="ECO:0007669"/>
    <property type="project" value="TreeGrafter"/>
</dbReference>
<dbReference type="STRING" id="933852.A0A0C3B1U4"/>
<dbReference type="FunFam" id="3.30.1610.10:FF:000003">
    <property type="entry name" value="Nucleoporin SONB, putative"/>
    <property type="match status" value="1"/>
</dbReference>
<dbReference type="Pfam" id="PF04096">
    <property type="entry name" value="Nucleoporin2"/>
    <property type="match status" value="1"/>
</dbReference>
<keyword evidence="5" id="KW-0509">mRNA transport</keyword>
<keyword evidence="7" id="KW-0811">Translocation</keyword>
<dbReference type="SUPFAM" id="SSF82215">
    <property type="entry name" value="C-terminal autoproteolytic domain of nucleoporin nup98"/>
    <property type="match status" value="1"/>
</dbReference>
<dbReference type="OrthoDB" id="3797628at2759"/>
<feature type="non-terminal residue" evidence="11">
    <location>
        <position position="141"/>
    </location>
</feature>
<evidence type="ECO:0000256" key="2">
    <source>
        <dbReference type="ARBA" id="ARBA00008926"/>
    </source>
</evidence>
<keyword evidence="4" id="KW-0677">Repeat</keyword>
<dbReference type="HOGENOM" id="CLU_128473_0_0_1"/>
<keyword evidence="3" id="KW-0813">Transport</keyword>
<keyword evidence="8" id="KW-0906">Nuclear pore complex</keyword>
<reference evidence="12" key="2">
    <citation type="submission" date="2015-01" db="EMBL/GenBank/DDBJ databases">
        <title>Evolutionary Origins and Diversification of the Mycorrhizal Mutualists.</title>
        <authorList>
            <consortium name="DOE Joint Genome Institute"/>
            <consortium name="Mycorrhizal Genomics Consortium"/>
            <person name="Kohler A."/>
            <person name="Kuo A."/>
            <person name="Nagy L.G."/>
            <person name="Floudas D."/>
            <person name="Copeland A."/>
            <person name="Barry K.W."/>
            <person name="Cichocki N."/>
            <person name="Veneault-Fourrey C."/>
            <person name="LaButti K."/>
            <person name="Lindquist E.A."/>
            <person name="Lipzen A."/>
            <person name="Lundell T."/>
            <person name="Morin E."/>
            <person name="Murat C."/>
            <person name="Riley R."/>
            <person name="Ohm R."/>
            <person name="Sun H."/>
            <person name="Tunlid A."/>
            <person name="Henrissat B."/>
            <person name="Grigoriev I.V."/>
            <person name="Hibbett D.S."/>
            <person name="Martin F."/>
        </authorList>
    </citation>
    <scope>NUCLEOTIDE SEQUENCE [LARGE SCALE GENOMIC DNA]</scope>
    <source>
        <strain evidence="12">MAFF 305830</strain>
    </source>
</reference>
<dbReference type="PROSITE" id="PS51434">
    <property type="entry name" value="NUP_C"/>
    <property type="match status" value="1"/>
</dbReference>
<reference evidence="11 12" key="1">
    <citation type="submission" date="2014-04" db="EMBL/GenBank/DDBJ databases">
        <authorList>
            <consortium name="DOE Joint Genome Institute"/>
            <person name="Kuo A."/>
            <person name="Zuccaro A."/>
            <person name="Kohler A."/>
            <person name="Nagy L.G."/>
            <person name="Floudas D."/>
            <person name="Copeland A."/>
            <person name="Barry K.W."/>
            <person name="Cichocki N."/>
            <person name="Veneault-Fourrey C."/>
            <person name="LaButti K."/>
            <person name="Lindquist E.A."/>
            <person name="Lipzen A."/>
            <person name="Lundell T."/>
            <person name="Morin E."/>
            <person name="Murat C."/>
            <person name="Sun H."/>
            <person name="Tunlid A."/>
            <person name="Henrissat B."/>
            <person name="Grigoriev I.V."/>
            <person name="Hibbett D.S."/>
            <person name="Martin F."/>
            <person name="Nordberg H.P."/>
            <person name="Cantor M.N."/>
            <person name="Hua S.X."/>
        </authorList>
    </citation>
    <scope>NUCLEOTIDE SEQUENCE [LARGE SCALE GENOMIC DNA]</scope>
    <source>
        <strain evidence="11 12">MAFF 305830</strain>
    </source>
</reference>
<protein>
    <recommendedName>
        <fullName evidence="10">Peptidase S59 domain-containing protein</fullName>
    </recommendedName>
</protein>